<feature type="domain" description="LOB" evidence="2">
    <location>
        <begin position="9"/>
        <end position="110"/>
    </location>
</feature>
<accession>A0A2N9GVD7</accession>
<reference evidence="3" key="1">
    <citation type="submission" date="2018-02" db="EMBL/GenBank/DDBJ databases">
        <authorList>
            <person name="Cohen D.B."/>
            <person name="Kent A.D."/>
        </authorList>
    </citation>
    <scope>NUCLEOTIDE SEQUENCE</scope>
</reference>
<evidence type="ECO:0000256" key="1">
    <source>
        <dbReference type="ARBA" id="ARBA00005474"/>
    </source>
</evidence>
<proteinExistence type="inferred from homology"/>
<dbReference type="Pfam" id="PF03195">
    <property type="entry name" value="LOB"/>
    <property type="match status" value="1"/>
</dbReference>
<protein>
    <recommendedName>
        <fullName evidence="2">LOB domain-containing protein</fullName>
    </recommendedName>
</protein>
<gene>
    <name evidence="3" type="ORF">FSB_LOCUS34219</name>
</gene>
<evidence type="ECO:0000313" key="3">
    <source>
        <dbReference type="EMBL" id="SPD06337.1"/>
    </source>
</evidence>
<dbReference type="InterPro" id="IPR004883">
    <property type="entry name" value="LOB"/>
</dbReference>
<organism evidence="3">
    <name type="scientific">Fagus sylvatica</name>
    <name type="common">Beechnut</name>
    <dbReference type="NCBI Taxonomy" id="28930"/>
    <lineage>
        <taxon>Eukaryota</taxon>
        <taxon>Viridiplantae</taxon>
        <taxon>Streptophyta</taxon>
        <taxon>Embryophyta</taxon>
        <taxon>Tracheophyta</taxon>
        <taxon>Spermatophyta</taxon>
        <taxon>Magnoliopsida</taxon>
        <taxon>eudicotyledons</taxon>
        <taxon>Gunneridae</taxon>
        <taxon>Pentapetalae</taxon>
        <taxon>rosids</taxon>
        <taxon>fabids</taxon>
        <taxon>Fagales</taxon>
        <taxon>Fagaceae</taxon>
        <taxon>Fagus</taxon>
    </lineage>
</organism>
<dbReference type="PANTHER" id="PTHR31301:SF21">
    <property type="entry name" value="LOB DOMAIN-CONTAINING PROTEIN 27-RELATED"/>
    <property type="match status" value="1"/>
</dbReference>
<sequence length="298" mass="33837">MTLKGGTSQACAACKYQRRKCSSDCPLALYFPPEQPKMFQNAHKLFGVSNILKIIKNLQPCQKAEAMRSIIYQSNIRDKFPVYGCWGYICQLQYQILQAEEELHAVHAQLEMYRQHHQHQISSLTDDMASQLELGMAPPSSNALSLFNHTSQPYNAMAAALPVSHEHSYWNSSKDSYSCAYMDTKDNAGNPFWLQHSYANNDNSNENSMTIQSELVVSQPLATQHEVVQDYDEMHPFFDTIDDRQSYIESKEPYESRANKLCPDYSEESLKDITQSIEDVAENELKSAAACFSLTSVN</sequence>
<dbReference type="PANTHER" id="PTHR31301">
    <property type="entry name" value="LOB DOMAIN-CONTAINING PROTEIN 4-RELATED"/>
    <property type="match status" value="1"/>
</dbReference>
<comment type="similarity">
    <text evidence="1">Belongs to the LOB domain-containing protein family.</text>
</comment>
<dbReference type="PROSITE" id="PS50891">
    <property type="entry name" value="LOB"/>
    <property type="match status" value="1"/>
</dbReference>
<evidence type="ECO:0000259" key="2">
    <source>
        <dbReference type="PROSITE" id="PS50891"/>
    </source>
</evidence>
<dbReference type="AlphaFoldDB" id="A0A2N9GVD7"/>
<dbReference type="EMBL" id="OIVN01002779">
    <property type="protein sequence ID" value="SPD06337.1"/>
    <property type="molecule type" value="Genomic_DNA"/>
</dbReference>
<name>A0A2N9GVD7_FAGSY</name>